<evidence type="ECO:0000313" key="2">
    <source>
        <dbReference type="Proteomes" id="UP001524435"/>
    </source>
</evidence>
<accession>A0ABT1SHV1</accession>
<dbReference type="EMBL" id="JANGCH010000001">
    <property type="protein sequence ID" value="MCQ5120779.1"/>
    <property type="molecule type" value="Genomic_DNA"/>
</dbReference>
<evidence type="ECO:0000313" key="1">
    <source>
        <dbReference type="EMBL" id="MCQ5120779.1"/>
    </source>
</evidence>
<dbReference type="Gene3D" id="3.40.630.30">
    <property type="match status" value="1"/>
</dbReference>
<dbReference type="RefSeq" id="WP_102267452.1">
    <property type="nucleotide sequence ID" value="NZ_CANTYB010000085.1"/>
</dbReference>
<dbReference type="SUPFAM" id="SSF55729">
    <property type="entry name" value="Acyl-CoA N-acyltransferases (Nat)"/>
    <property type="match status" value="1"/>
</dbReference>
<protein>
    <recommendedName>
        <fullName evidence="3">N-acetyltransferase domain-containing protein</fullName>
    </recommendedName>
</protein>
<comment type="caution">
    <text evidence="1">The sequence shown here is derived from an EMBL/GenBank/DDBJ whole genome shotgun (WGS) entry which is preliminary data.</text>
</comment>
<proteinExistence type="predicted"/>
<dbReference type="Proteomes" id="UP001524435">
    <property type="component" value="Unassembled WGS sequence"/>
</dbReference>
<dbReference type="InterPro" id="IPR016181">
    <property type="entry name" value="Acyl_CoA_acyltransferase"/>
</dbReference>
<gene>
    <name evidence="1" type="ORF">NE663_00710</name>
</gene>
<name>A0ABT1SHV1_9FIRM</name>
<organism evidence="1 2">
    <name type="scientific">Massilicoli timonensis</name>
    <dbReference type="NCBI Taxonomy" id="2015901"/>
    <lineage>
        <taxon>Bacteria</taxon>
        <taxon>Bacillati</taxon>
        <taxon>Bacillota</taxon>
        <taxon>Erysipelotrichia</taxon>
        <taxon>Erysipelotrichales</taxon>
        <taxon>Erysipelotrichaceae</taxon>
        <taxon>Massilicoli</taxon>
    </lineage>
</organism>
<keyword evidence="2" id="KW-1185">Reference proteome</keyword>
<reference evidence="1 2" key="1">
    <citation type="submission" date="2022-06" db="EMBL/GenBank/DDBJ databases">
        <title>Isolation of gut microbiota from human fecal samples.</title>
        <authorList>
            <person name="Pamer E.G."/>
            <person name="Barat B."/>
            <person name="Waligurski E."/>
            <person name="Medina S."/>
            <person name="Paddock L."/>
            <person name="Mostad J."/>
        </authorList>
    </citation>
    <scope>NUCLEOTIDE SEQUENCE [LARGE SCALE GENOMIC DNA]</scope>
    <source>
        <strain evidence="1 2">DFI.6.1</strain>
    </source>
</reference>
<sequence length="202" mass="23352">MRFCLYRGEAIDDTLFEAMLRLDSVVFPIEQGNALPPEYFYELYAESKEGLFLLCDAEKGEVVAYLNAIFLNQEQRDRYLHGGHYRELKNCGLRKGGNILYLYTIACDARYRGGQVMKELAKGFVMWLDGCERQGAYMQEVFAEAVSEDGARILSKGFGMIPFDPEQIDEQGCGYYYAPDCLRQYRQKMKRIMQEETADQHC</sequence>
<evidence type="ECO:0008006" key="3">
    <source>
        <dbReference type="Google" id="ProtNLM"/>
    </source>
</evidence>